<gene>
    <name evidence="2" type="ORF">M421DRAFT_327575</name>
</gene>
<evidence type="ECO:0000256" key="1">
    <source>
        <dbReference type="SAM" id="MobiDB-lite"/>
    </source>
</evidence>
<organism evidence="2 3">
    <name type="scientific">Didymella exigua CBS 183.55</name>
    <dbReference type="NCBI Taxonomy" id="1150837"/>
    <lineage>
        <taxon>Eukaryota</taxon>
        <taxon>Fungi</taxon>
        <taxon>Dikarya</taxon>
        <taxon>Ascomycota</taxon>
        <taxon>Pezizomycotina</taxon>
        <taxon>Dothideomycetes</taxon>
        <taxon>Pleosporomycetidae</taxon>
        <taxon>Pleosporales</taxon>
        <taxon>Pleosporineae</taxon>
        <taxon>Didymellaceae</taxon>
        <taxon>Didymella</taxon>
    </lineage>
</organism>
<dbReference type="EMBL" id="ML979007">
    <property type="protein sequence ID" value="KAF1923261.1"/>
    <property type="molecule type" value="Genomic_DNA"/>
</dbReference>
<keyword evidence="3" id="KW-1185">Reference proteome</keyword>
<reference evidence="2" key="1">
    <citation type="journal article" date="2020" name="Stud. Mycol.">
        <title>101 Dothideomycetes genomes: a test case for predicting lifestyles and emergence of pathogens.</title>
        <authorList>
            <person name="Haridas S."/>
            <person name="Albert R."/>
            <person name="Binder M."/>
            <person name="Bloem J."/>
            <person name="Labutti K."/>
            <person name="Salamov A."/>
            <person name="Andreopoulos B."/>
            <person name="Baker S."/>
            <person name="Barry K."/>
            <person name="Bills G."/>
            <person name="Bluhm B."/>
            <person name="Cannon C."/>
            <person name="Castanera R."/>
            <person name="Culley D."/>
            <person name="Daum C."/>
            <person name="Ezra D."/>
            <person name="Gonzalez J."/>
            <person name="Henrissat B."/>
            <person name="Kuo A."/>
            <person name="Liang C."/>
            <person name="Lipzen A."/>
            <person name="Lutzoni F."/>
            <person name="Magnuson J."/>
            <person name="Mondo S."/>
            <person name="Nolan M."/>
            <person name="Ohm R."/>
            <person name="Pangilinan J."/>
            <person name="Park H.-J."/>
            <person name="Ramirez L."/>
            <person name="Alfaro M."/>
            <person name="Sun H."/>
            <person name="Tritt A."/>
            <person name="Yoshinaga Y."/>
            <person name="Zwiers L.-H."/>
            <person name="Turgeon B."/>
            <person name="Goodwin S."/>
            <person name="Spatafora J."/>
            <person name="Crous P."/>
            <person name="Grigoriev I."/>
        </authorList>
    </citation>
    <scope>NUCLEOTIDE SEQUENCE</scope>
    <source>
        <strain evidence="2">CBS 183.55</strain>
    </source>
</reference>
<evidence type="ECO:0000313" key="3">
    <source>
        <dbReference type="Proteomes" id="UP000800082"/>
    </source>
</evidence>
<protein>
    <submittedName>
        <fullName evidence="2">Uncharacterized protein</fullName>
    </submittedName>
</protein>
<accession>A0A6A5R562</accession>
<proteinExistence type="predicted"/>
<feature type="region of interest" description="Disordered" evidence="1">
    <location>
        <begin position="1"/>
        <end position="33"/>
    </location>
</feature>
<name>A0A6A5R562_9PLEO</name>
<sequence>MQHRACKVVHTRSLPTTQHPRSRRSARSHTSFWQRRTNLEKRALLGEYRAPQRRSNYLIRTHSSIVRVT</sequence>
<feature type="compositionally biased region" description="Basic residues" evidence="1">
    <location>
        <begin position="1"/>
        <end position="10"/>
    </location>
</feature>
<evidence type="ECO:0000313" key="2">
    <source>
        <dbReference type="EMBL" id="KAF1923261.1"/>
    </source>
</evidence>
<dbReference type="AlphaFoldDB" id="A0A6A5R562"/>
<dbReference type="RefSeq" id="XP_033443514.1">
    <property type="nucleotide sequence ID" value="XM_033589348.1"/>
</dbReference>
<dbReference type="GeneID" id="54346995"/>
<dbReference type="Proteomes" id="UP000800082">
    <property type="component" value="Unassembled WGS sequence"/>
</dbReference>